<dbReference type="Gene3D" id="3.30.420.40">
    <property type="match status" value="1"/>
</dbReference>
<dbReference type="InterPro" id="IPR043129">
    <property type="entry name" value="ATPase_NBD"/>
</dbReference>
<evidence type="ECO:0000256" key="1">
    <source>
        <dbReference type="ARBA" id="ARBA00022679"/>
    </source>
</evidence>
<evidence type="ECO:0000256" key="3">
    <source>
        <dbReference type="RuleBase" id="RU004046"/>
    </source>
</evidence>
<protein>
    <submittedName>
        <fullName evidence="4">Glucokinase</fullName>
    </submittedName>
</protein>
<dbReference type="SUPFAM" id="SSF53067">
    <property type="entry name" value="Actin-like ATPase domain"/>
    <property type="match status" value="1"/>
</dbReference>
<keyword evidence="5" id="KW-1185">Reference proteome</keyword>
<name>A0ABN6M7X7_9BACT</name>
<dbReference type="Pfam" id="PF02685">
    <property type="entry name" value="Glucokinase"/>
    <property type="match status" value="1"/>
</dbReference>
<proteinExistence type="inferred from homology"/>
<dbReference type="RefSeq" id="WP_284152311.1">
    <property type="nucleotide sequence ID" value="NZ_AP025516.1"/>
</dbReference>
<dbReference type="EMBL" id="AP025516">
    <property type="protein sequence ID" value="BDD88983.1"/>
    <property type="molecule type" value="Genomic_DNA"/>
</dbReference>
<dbReference type="Proteomes" id="UP000830055">
    <property type="component" value="Chromosome"/>
</dbReference>
<organism evidence="4 5">
    <name type="scientific">Desulfofustis limnaeus</name>
    <dbReference type="NCBI Taxonomy" id="2740163"/>
    <lineage>
        <taxon>Bacteria</taxon>
        <taxon>Pseudomonadati</taxon>
        <taxon>Thermodesulfobacteriota</taxon>
        <taxon>Desulfobulbia</taxon>
        <taxon>Desulfobulbales</taxon>
        <taxon>Desulfocapsaceae</taxon>
        <taxon>Desulfofustis</taxon>
    </lineage>
</organism>
<keyword evidence="1" id="KW-0808">Transferase</keyword>
<keyword evidence="2" id="KW-0418">Kinase</keyword>
<accession>A0ABN6M7X7</accession>
<gene>
    <name evidence="4" type="primary">glk</name>
    <name evidence="4" type="ORF">DPPLL_33480</name>
</gene>
<dbReference type="CDD" id="cd24008">
    <property type="entry name" value="ASKHA_NBD_GLK"/>
    <property type="match status" value="1"/>
</dbReference>
<evidence type="ECO:0000313" key="4">
    <source>
        <dbReference type="EMBL" id="BDD88983.1"/>
    </source>
</evidence>
<evidence type="ECO:0000256" key="2">
    <source>
        <dbReference type="ARBA" id="ARBA00022777"/>
    </source>
</evidence>
<dbReference type="PANTHER" id="PTHR47363">
    <property type="entry name" value="GLUCOKINASE"/>
    <property type="match status" value="1"/>
</dbReference>
<comment type="similarity">
    <text evidence="3">Belongs to the bacterial glucokinase family.</text>
</comment>
<dbReference type="InterPro" id="IPR003836">
    <property type="entry name" value="Glucokinase"/>
</dbReference>
<evidence type="ECO:0000313" key="5">
    <source>
        <dbReference type="Proteomes" id="UP000830055"/>
    </source>
</evidence>
<dbReference type="Gene3D" id="3.40.367.20">
    <property type="match status" value="1"/>
</dbReference>
<dbReference type="PANTHER" id="PTHR47363:SF1">
    <property type="entry name" value="GLUCOKINASE"/>
    <property type="match status" value="1"/>
</dbReference>
<sequence>MDAGEKLFVAADIGGTKTAVGLFCASDPKCRPLIVERYRNRDYDGCEPLLRDFQKRHDVRSDIICLGIAGVVDGPEVRVTNLPWVIGERSLRNLGFHTVLMINDMTAVAASLSLLNTADLHCLQPGGGPSGRVAAVLAPGTGLGEGYLVQTDGYLFPCGSEGGHCDFAPIDDEQRDYATWLHERCGGVVSYETACCGPAIARLFDFYRERGVAAADETMQALQRVVDRTPTIVAAAVAGSCPASVRAVEQFLRILGREGAHLVLKVYARRGLFLGGGILPRLVGTRLFASFLETFSQPGTMVDLLATVPVQVIVKADHALFGVAWYAGAHLNPTGFRKDVEDW</sequence>
<reference evidence="4 5" key="1">
    <citation type="submission" date="2022-01" db="EMBL/GenBank/DDBJ databases">
        <title>Desulfofustis limnae sp. nov., a novel mesophilic sulfate-reducing bacterium isolated from marsh soil.</title>
        <authorList>
            <person name="Watanabe M."/>
            <person name="Takahashi A."/>
            <person name="Kojima H."/>
            <person name="Fukui M."/>
        </authorList>
    </citation>
    <scope>NUCLEOTIDE SEQUENCE [LARGE SCALE GENOMIC DNA]</scope>
    <source>
        <strain evidence="4 5">PPLL</strain>
    </source>
</reference>